<dbReference type="Gene3D" id="2.130.10.10">
    <property type="entry name" value="YVTN repeat-like/Quinoprotein amine dehydrogenase"/>
    <property type="match status" value="1"/>
</dbReference>
<dbReference type="SMART" id="SM00320">
    <property type="entry name" value="WD40"/>
    <property type="match status" value="4"/>
</dbReference>
<keyword evidence="3" id="KW-0802">TPR repeat</keyword>
<dbReference type="InterPro" id="IPR045151">
    <property type="entry name" value="DCAF8"/>
</dbReference>
<evidence type="ECO:0000256" key="4">
    <source>
        <dbReference type="SAM" id="MobiDB-lite"/>
    </source>
</evidence>
<evidence type="ECO:0000313" key="5">
    <source>
        <dbReference type="EMBL" id="UYV69380.1"/>
    </source>
</evidence>
<feature type="region of interest" description="Disordered" evidence="4">
    <location>
        <begin position="689"/>
        <end position="711"/>
    </location>
</feature>
<feature type="compositionally biased region" description="Polar residues" evidence="4">
    <location>
        <begin position="689"/>
        <end position="700"/>
    </location>
</feature>
<evidence type="ECO:0000256" key="2">
    <source>
        <dbReference type="ARBA" id="ARBA00022737"/>
    </source>
</evidence>
<name>A0ABY6KP70_9ARAC</name>
<sequence>MLILLASGSDDVQIILWDPFQYRQLHTIQSGHQGNIFSVKFLPLTNDKTLVSGAADCRLRVHDVQATDTTMVCSCHTGRVKRIAVAPNTPFMFWSAAEDGFIMEFDLRTPHQCSNVCHNVLINLSQHLGRGSEAKCLAINPLRTEMLAVGANDPYVRLYDRRMIHTSKIREKKFSQVEMFQFPFDISSRPIWDQWSPTSIEYDQEDQIPSKSAQYFVAGAGHLATTTMCAGHLPAKHQDYKKKYRALASTYITFSPDGNELLANLGGEQIYLFDLVNPPHVTAALSLNSPAPPDTNPYSYEKNLPPFVEALKQKANEYFQHKRYHEAIMLYNQAITMCPSGTVLYGNRAAALMKRSWDGDLYSALKDCKRSLQLDSEYFKAHFRLIRCLFELNWTEQAMEGLQVGQGSHATSAIKEACCDTAEKQQTAAGPEQVQVSFSHLCQCCFVKWRPDLSPVDYIKALEEKLGKSSVFQMMKMSGQVLVGLASVNMAERLVEEGLTIGITILKAFPYKKRAEKIAIGNLPIAIRDEDVVAALRPYCRVVSLNHEVVTSGGYTWTTGSREVFVLLNEGLKLHQLPAKLVIVSKGESTPAYITYGIECGKCHRKGHRRASCPLKAHESRPAHLQDTQSGPESPSSQPMTSTNSAARGSDTIQKTPLVLSSPAAANCFVPPQMIPSAEPFVSVPSLPGPSSTTAVPTEVSSKETHSKNAPTIQSTIPKLQEKQPLQTTLQKVEELFESLNANTILEPLYENFYREEIKDAVGPPSNREDILEYLTPEQRSALKLFLDMAIAHVGEKSDLRGMLFDFRTECDIIPDDPQWDSIVPVWQLFKSKFPKLYTSGQCQDLERDIKAALAQEARNKGNSTQSLAQTLSDKEKVWRRDAFDHDKRFLGHCNTTTDIKEANFFGR</sequence>
<organism evidence="5 6">
    <name type="scientific">Cordylochernes scorpioides</name>
    <dbReference type="NCBI Taxonomy" id="51811"/>
    <lineage>
        <taxon>Eukaryota</taxon>
        <taxon>Metazoa</taxon>
        <taxon>Ecdysozoa</taxon>
        <taxon>Arthropoda</taxon>
        <taxon>Chelicerata</taxon>
        <taxon>Arachnida</taxon>
        <taxon>Pseudoscorpiones</taxon>
        <taxon>Cheliferoidea</taxon>
        <taxon>Chernetidae</taxon>
        <taxon>Cordylochernes</taxon>
    </lineage>
</organism>
<dbReference type="InterPro" id="IPR011990">
    <property type="entry name" value="TPR-like_helical_dom_sf"/>
</dbReference>
<accession>A0ABY6KP70</accession>
<dbReference type="PANTHER" id="PTHR15574:SF40">
    <property type="entry name" value="WD AND TETRATRICOPEPTIDE REPEATS PROTEIN 1"/>
    <property type="match status" value="1"/>
</dbReference>
<dbReference type="InterPro" id="IPR019734">
    <property type="entry name" value="TPR_rpt"/>
</dbReference>
<dbReference type="PROSITE" id="PS50005">
    <property type="entry name" value="TPR"/>
    <property type="match status" value="1"/>
</dbReference>
<gene>
    <name evidence="5" type="ORF">LAZ67_6003380</name>
</gene>
<dbReference type="SUPFAM" id="SSF48452">
    <property type="entry name" value="TPR-like"/>
    <property type="match status" value="1"/>
</dbReference>
<reference evidence="5 6" key="1">
    <citation type="submission" date="2022-01" db="EMBL/GenBank/DDBJ databases">
        <title>A chromosomal length assembly of Cordylochernes scorpioides.</title>
        <authorList>
            <person name="Zeh D."/>
            <person name="Zeh J."/>
        </authorList>
    </citation>
    <scope>NUCLEOTIDE SEQUENCE [LARGE SCALE GENOMIC DNA]</scope>
    <source>
        <strain evidence="5">IN4F17</strain>
        <tissue evidence="5">Whole Body</tissue>
    </source>
</reference>
<dbReference type="Proteomes" id="UP001235939">
    <property type="component" value="Chromosome 06"/>
</dbReference>
<dbReference type="Gene3D" id="1.25.40.10">
    <property type="entry name" value="Tetratricopeptide repeat domain"/>
    <property type="match status" value="1"/>
</dbReference>
<dbReference type="Pfam" id="PF00400">
    <property type="entry name" value="WD40"/>
    <property type="match status" value="1"/>
</dbReference>
<dbReference type="SMART" id="SM00028">
    <property type="entry name" value="TPR"/>
    <property type="match status" value="2"/>
</dbReference>
<feature type="region of interest" description="Disordered" evidence="4">
    <location>
        <begin position="616"/>
        <end position="651"/>
    </location>
</feature>
<proteinExistence type="predicted"/>
<keyword evidence="1" id="KW-0853">WD repeat</keyword>
<evidence type="ECO:0000313" key="6">
    <source>
        <dbReference type="Proteomes" id="UP001235939"/>
    </source>
</evidence>
<keyword evidence="2" id="KW-0677">Repeat</keyword>
<feature type="repeat" description="TPR" evidence="3">
    <location>
        <begin position="308"/>
        <end position="341"/>
    </location>
</feature>
<dbReference type="EMBL" id="CP092868">
    <property type="protein sequence ID" value="UYV69380.1"/>
    <property type="molecule type" value="Genomic_DNA"/>
</dbReference>
<dbReference type="SUPFAM" id="SSF50978">
    <property type="entry name" value="WD40 repeat-like"/>
    <property type="match status" value="1"/>
</dbReference>
<feature type="compositionally biased region" description="Polar residues" evidence="4">
    <location>
        <begin position="626"/>
        <end position="651"/>
    </location>
</feature>
<dbReference type="InterPro" id="IPR001680">
    <property type="entry name" value="WD40_rpt"/>
</dbReference>
<protein>
    <submittedName>
        <fullName evidence="5">WDTC1</fullName>
    </submittedName>
</protein>
<evidence type="ECO:0000256" key="3">
    <source>
        <dbReference type="PROSITE-ProRule" id="PRU00339"/>
    </source>
</evidence>
<dbReference type="PANTHER" id="PTHR15574">
    <property type="entry name" value="WD REPEAT DOMAIN-CONTAINING FAMILY"/>
    <property type="match status" value="1"/>
</dbReference>
<evidence type="ECO:0000256" key="1">
    <source>
        <dbReference type="ARBA" id="ARBA00022574"/>
    </source>
</evidence>
<keyword evidence="6" id="KW-1185">Reference proteome</keyword>
<dbReference type="InterPro" id="IPR015943">
    <property type="entry name" value="WD40/YVTN_repeat-like_dom_sf"/>
</dbReference>
<dbReference type="InterPro" id="IPR036322">
    <property type="entry name" value="WD40_repeat_dom_sf"/>
</dbReference>